<accession>A0ABN9W4A3</accession>
<evidence type="ECO:0000313" key="2">
    <source>
        <dbReference type="EMBL" id="CAK0880859.1"/>
    </source>
</evidence>
<name>A0ABN9W4A3_9DINO</name>
<sequence length="107" mass="11662">MIDGLILEQQQQQQEEPSRRWCGAAARGGEQALPRSPATAAPCLPPRRAKSQVWRGPTIITACLPLGLDLGPASRSRQAEKKQMEGQARVTLDQPHDGASKRNLPET</sequence>
<protein>
    <submittedName>
        <fullName evidence="2">Uncharacterized protein</fullName>
    </submittedName>
</protein>
<dbReference type="EMBL" id="CAUYUJ010018126">
    <property type="protein sequence ID" value="CAK0880859.1"/>
    <property type="molecule type" value="Genomic_DNA"/>
</dbReference>
<keyword evidence="3" id="KW-1185">Reference proteome</keyword>
<reference evidence="2" key="1">
    <citation type="submission" date="2023-10" db="EMBL/GenBank/DDBJ databases">
        <authorList>
            <person name="Chen Y."/>
            <person name="Shah S."/>
            <person name="Dougan E. K."/>
            <person name="Thang M."/>
            <person name="Chan C."/>
        </authorList>
    </citation>
    <scope>NUCLEOTIDE SEQUENCE [LARGE SCALE GENOMIC DNA]</scope>
</reference>
<gene>
    <name evidence="2" type="ORF">PCOR1329_LOCUS63881</name>
</gene>
<evidence type="ECO:0000256" key="1">
    <source>
        <dbReference type="SAM" id="MobiDB-lite"/>
    </source>
</evidence>
<dbReference type="Proteomes" id="UP001189429">
    <property type="component" value="Unassembled WGS sequence"/>
</dbReference>
<feature type="region of interest" description="Disordered" evidence="1">
    <location>
        <begin position="1"/>
        <end position="50"/>
    </location>
</feature>
<feature type="compositionally biased region" description="Basic and acidic residues" evidence="1">
    <location>
        <begin position="94"/>
        <end position="107"/>
    </location>
</feature>
<proteinExistence type="predicted"/>
<feature type="region of interest" description="Disordered" evidence="1">
    <location>
        <begin position="70"/>
        <end position="107"/>
    </location>
</feature>
<organism evidence="2 3">
    <name type="scientific">Prorocentrum cordatum</name>
    <dbReference type="NCBI Taxonomy" id="2364126"/>
    <lineage>
        <taxon>Eukaryota</taxon>
        <taxon>Sar</taxon>
        <taxon>Alveolata</taxon>
        <taxon>Dinophyceae</taxon>
        <taxon>Prorocentrales</taxon>
        <taxon>Prorocentraceae</taxon>
        <taxon>Prorocentrum</taxon>
    </lineage>
</organism>
<evidence type="ECO:0000313" key="3">
    <source>
        <dbReference type="Proteomes" id="UP001189429"/>
    </source>
</evidence>
<comment type="caution">
    <text evidence="2">The sequence shown here is derived from an EMBL/GenBank/DDBJ whole genome shotgun (WGS) entry which is preliminary data.</text>
</comment>